<dbReference type="Proteomes" id="UP000245207">
    <property type="component" value="Unassembled WGS sequence"/>
</dbReference>
<dbReference type="EMBL" id="PKPP01006310">
    <property type="protein sequence ID" value="PWA56938.1"/>
    <property type="molecule type" value="Genomic_DNA"/>
</dbReference>
<evidence type="ECO:0000256" key="1">
    <source>
        <dbReference type="SAM" id="MobiDB-lite"/>
    </source>
</evidence>
<dbReference type="Gene3D" id="3.60.10.10">
    <property type="entry name" value="Endonuclease/exonuclease/phosphatase"/>
    <property type="match status" value="1"/>
</dbReference>
<dbReference type="STRING" id="35608.A0A2U1M6Q9"/>
<keyword evidence="2" id="KW-0548">Nucleotidyltransferase</keyword>
<protein>
    <submittedName>
        <fullName evidence="2">RNA-directed DNA polymerase, eukaryota, Reverse transcriptase zinc-binding domain protein</fullName>
    </submittedName>
</protein>
<keyword evidence="2" id="KW-0808">Transferase</keyword>
<evidence type="ECO:0000313" key="3">
    <source>
        <dbReference type="Proteomes" id="UP000245207"/>
    </source>
</evidence>
<reference evidence="2 3" key="1">
    <citation type="journal article" date="2018" name="Mol. Plant">
        <title>The genome of Artemisia annua provides insight into the evolution of Asteraceae family and artemisinin biosynthesis.</title>
        <authorList>
            <person name="Shen Q."/>
            <person name="Zhang L."/>
            <person name="Liao Z."/>
            <person name="Wang S."/>
            <person name="Yan T."/>
            <person name="Shi P."/>
            <person name="Liu M."/>
            <person name="Fu X."/>
            <person name="Pan Q."/>
            <person name="Wang Y."/>
            <person name="Lv Z."/>
            <person name="Lu X."/>
            <person name="Zhang F."/>
            <person name="Jiang W."/>
            <person name="Ma Y."/>
            <person name="Chen M."/>
            <person name="Hao X."/>
            <person name="Li L."/>
            <person name="Tang Y."/>
            <person name="Lv G."/>
            <person name="Zhou Y."/>
            <person name="Sun X."/>
            <person name="Brodelius P.E."/>
            <person name="Rose J.K.C."/>
            <person name="Tang K."/>
        </authorList>
    </citation>
    <scope>NUCLEOTIDE SEQUENCE [LARGE SCALE GENOMIC DNA]</scope>
    <source>
        <strain evidence="3">cv. Huhao1</strain>
        <tissue evidence="2">Leaf</tissue>
    </source>
</reference>
<feature type="compositionally biased region" description="Polar residues" evidence="1">
    <location>
        <begin position="240"/>
        <end position="283"/>
    </location>
</feature>
<dbReference type="AlphaFoldDB" id="A0A2U1M6Q9"/>
<keyword evidence="2" id="KW-0695">RNA-directed DNA polymerase</keyword>
<sequence length="773" mass="83964">MEKVGAGKVDVEGLQARMARLNKDAGNSDGTQPKQAYRVLKNPNLESNKNVHSDKAASGLNTNTKVDTGGVTFNATNVNTLEPVINVEEDSYPPLRSTPVAATTDYANLPTGDGVGVSKQAGRFTLIDSNNVSTKTSCPTTSSEGKSHTMDLPTDSNHIVQSVEVESVPKSYVGATTDDGFQQVGKKRNRNKGKTMDNNEGIVSKGFNVGKNMYYMPKSAANPSQASTSSGCPEQVGASKANTTPSNDTPSQGVASTSTGPPKQVGTSNARNDFNANVTSQPNFKDDASNSYPIPKVNSPNVAANVSTSNPFDSLAFDVDGKTGSYKLPNEVGSGSYGSISASIDTNLKSTLVDEGKNTYSSPSAVCEKSCDDGVLIGKAGHDDTLKDPPSRHDVPSLVVTDLSKPVADTLNIDNNLKIFSHEDWMCQALKRQVVLGLPTVVCSETGIRLIAERVGRLMRMDEGTSAMCINPWGRNSFARCLIELSAIHDLLEFVKVDIPLPNGKGHYTEYIDIEYEWWPPRCSHCKIFSHEEWMCQALKRQVVLGSDSEHVSAKEKVHVMKAGKKGTKPQLGSSSVGDPSASGSLWEQFNASTSNIKSSVSVLEDSDDEVDEVLEMEGGGFLNDMEDYYDEYDDQVVLPDKLQAIYNYYVNRRALWSNLVSHASFMRNRPWVLLGDFNAALNLEDHSCGGYAPDIAMCEFKQCVLDMEVMDVNSTGLHFTWNQKPRGSNGILKKIDRIMGNLKFGDIFPGSFAIFQPYRISDHSPCVLRILT</sequence>
<name>A0A2U1M6Q9_ARTAN</name>
<feature type="compositionally biased region" description="Polar residues" evidence="1">
    <location>
        <begin position="133"/>
        <end position="144"/>
    </location>
</feature>
<dbReference type="GO" id="GO:0003964">
    <property type="term" value="F:RNA-directed DNA polymerase activity"/>
    <property type="evidence" value="ECO:0007669"/>
    <property type="project" value="UniProtKB-KW"/>
</dbReference>
<dbReference type="InterPro" id="IPR036691">
    <property type="entry name" value="Endo/exonu/phosph_ase_sf"/>
</dbReference>
<proteinExistence type="predicted"/>
<dbReference type="PANTHER" id="PTHR33710">
    <property type="entry name" value="BNAC02G09200D PROTEIN"/>
    <property type="match status" value="1"/>
</dbReference>
<organism evidence="2 3">
    <name type="scientific">Artemisia annua</name>
    <name type="common">Sweet wormwood</name>
    <dbReference type="NCBI Taxonomy" id="35608"/>
    <lineage>
        <taxon>Eukaryota</taxon>
        <taxon>Viridiplantae</taxon>
        <taxon>Streptophyta</taxon>
        <taxon>Embryophyta</taxon>
        <taxon>Tracheophyta</taxon>
        <taxon>Spermatophyta</taxon>
        <taxon>Magnoliopsida</taxon>
        <taxon>eudicotyledons</taxon>
        <taxon>Gunneridae</taxon>
        <taxon>Pentapetalae</taxon>
        <taxon>asterids</taxon>
        <taxon>campanulids</taxon>
        <taxon>Asterales</taxon>
        <taxon>Asteraceae</taxon>
        <taxon>Asteroideae</taxon>
        <taxon>Anthemideae</taxon>
        <taxon>Artemisiinae</taxon>
        <taxon>Artemisia</taxon>
    </lineage>
</organism>
<dbReference type="PANTHER" id="PTHR33710:SF77">
    <property type="entry name" value="DNASE I-LIKE SUPERFAMILY PROTEIN"/>
    <property type="match status" value="1"/>
</dbReference>
<keyword evidence="3" id="KW-1185">Reference proteome</keyword>
<dbReference type="SUPFAM" id="SSF56219">
    <property type="entry name" value="DNase I-like"/>
    <property type="match status" value="1"/>
</dbReference>
<gene>
    <name evidence="2" type="ORF">CTI12_AA398870</name>
</gene>
<feature type="region of interest" description="Disordered" evidence="1">
    <location>
        <begin position="174"/>
        <end position="204"/>
    </location>
</feature>
<feature type="region of interest" description="Disordered" evidence="1">
    <location>
        <begin position="133"/>
        <end position="153"/>
    </location>
</feature>
<feature type="region of interest" description="Disordered" evidence="1">
    <location>
        <begin position="220"/>
        <end position="296"/>
    </location>
</feature>
<feature type="compositionally biased region" description="Polar residues" evidence="1">
    <location>
        <begin position="221"/>
        <end position="232"/>
    </location>
</feature>
<accession>A0A2U1M6Q9</accession>
<comment type="caution">
    <text evidence="2">The sequence shown here is derived from an EMBL/GenBank/DDBJ whole genome shotgun (WGS) entry which is preliminary data.</text>
</comment>
<evidence type="ECO:0000313" key="2">
    <source>
        <dbReference type="EMBL" id="PWA56938.1"/>
    </source>
</evidence>